<dbReference type="GO" id="GO:0046168">
    <property type="term" value="P:glycerol-3-phosphate catabolic process"/>
    <property type="evidence" value="ECO:0007669"/>
    <property type="project" value="TreeGrafter"/>
</dbReference>
<keyword evidence="4" id="KW-0319">Glycerol metabolism</keyword>
<dbReference type="InterPro" id="IPR031656">
    <property type="entry name" value="DAO_C"/>
</dbReference>
<evidence type="ECO:0000259" key="8">
    <source>
        <dbReference type="Pfam" id="PF16901"/>
    </source>
</evidence>
<name>A0A2V3ZWG4_9BACT</name>
<evidence type="ECO:0000259" key="7">
    <source>
        <dbReference type="Pfam" id="PF01266"/>
    </source>
</evidence>
<dbReference type="Pfam" id="PF16901">
    <property type="entry name" value="DAO_C"/>
    <property type="match status" value="1"/>
</dbReference>
<comment type="cofactor">
    <cofactor evidence="1">
        <name>FAD</name>
        <dbReference type="ChEBI" id="CHEBI:57692"/>
    </cofactor>
</comment>
<organism evidence="9 10">
    <name type="scientific">Marinifilum breve</name>
    <dbReference type="NCBI Taxonomy" id="2184082"/>
    <lineage>
        <taxon>Bacteria</taxon>
        <taxon>Pseudomonadati</taxon>
        <taxon>Bacteroidota</taxon>
        <taxon>Bacteroidia</taxon>
        <taxon>Marinilabiliales</taxon>
        <taxon>Marinifilaceae</taxon>
    </lineage>
</organism>
<dbReference type="Gene3D" id="1.10.8.870">
    <property type="entry name" value="Alpha-glycerophosphate oxidase, cap domain"/>
    <property type="match status" value="1"/>
</dbReference>
<dbReference type="SUPFAM" id="SSF54373">
    <property type="entry name" value="FAD-linked reductases, C-terminal domain"/>
    <property type="match status" value="1"/>
</dbReference>
<dbReference type="PROSITE" id="PS00978">
    <property type="entry name" value="FAD_G3PDH_2"/>
    <property type="match status" value="1"/>
</dbReference>
<dbReference type="PANTHER" id="PTHR11985">
    <property type="entry name" value="GLYCEROL-3-PHOSPHATE DEHYDROGENASE"/>
    <property type="match status" value="1"/>
</dbReference>
<dbReference type="InterPro" id="IPR006076">
    <property type="entry name" value="FAD-dep_OxRdtase"/>
</dbReference>
<dbReference type="InterPro" id="IPR038299">
    <property type="entry name" value="DAO_C_sf"/>
</dbReference>
<dbReference type="AlphaFoldDB" id="A0A2V3ZWG4"/>
<dbReference type="SUPFAM" id="SSF51905">
    <property type="entry name" value="FAD/NAD(P)-binding domain"/>
    <property type="match status" value="1"/>
</dbReference>
<dbReference type="GO" id="GO:0006071">
    <property type="term" value="P:glycerol metabolic process"/>
    <property type="evidence" value="ECO:0007669"/>
    <property type="project" value="UniProtKB-KW"/>
</dbReference>
<comment type="similarity">
    <text evidence="2">Belongs to the FAD-dependent glycerol-3-phosphate dehydrogenase family.</text>
</comment>
<accession>A0A2V3ZWG4</accession>
<evidence type="ECO:0000256" key="4">
    <source>
        <dbReference type="ARBA" id="ARBA00022798"/>
    </source>
</evidence>
<dbReference type="Gene3D" id="3.30.9.10">
    <property type="entry name" value="D-Amino Acid Oxidase, subunit A, domain 2"/>
    <property type="match status" value="1"/>
</dbReference>
<reference evidence="9 10" key="1">
    <citation type="submission" date="2018-05" db="EMBL/GenBank/DDBJ databases">
        <title>Marinifilum breve JC075T sp. nov., a marine bacterium isolated from Yongle Blue Hole in the South China Sea.</title>
        <authorList>
            <person name="Fu T."/>
        </authorList>
    </citation>
    <scope>NUCLEOTIDE SEQUENCE [LARGE SCALE GENOMIC DNA]</scope>
    <source>
        <strain evidence="9 10">JC075</strain>
    </source>
</reference>
<keyword evidence="6" id="KW-0560">Oxidoreductase</keyword>
<sequence length="520" mass="57954">MDRDKMLREVKSSKQKWDVIIVGGGASGLGAAIESSTRGYKTLLLEQDDFAKGTSSRSTKLVHGGVRYLAQGNISLVLEALRERGLLKKNAPHLVKDQSFIIPNYNWWGTPYYTLGLTLYDLMAGKLGYGRSLPFSKKRTLKHIPTLKSEKLSGGVVYHDGQFDDSRLAINMCQTFVENGGVAINYMKVTGVVKNNGKITAVKATDLENNESYTIEGKAILNATGVFVDKIIKMDEPNAKDIVRVSQGVHLVLDKEFVPSDYAVMIPKTSDGRVLFAVPWHNKVVVGTTDVHKDKAELEPKALEEEVDFILETAGRFLEKPPKRSDVKSVFAGLRPLAAPTQDGAKTKEISRGHKIVVSESGMVTLTGGKWTTYRQMAEDVMNTVAKTAGLEQKKSVTRNLQIHGYKENPDLSNPMYFYGSDEEKILDLAKQEDGLNEYLSGELKVLNAQVVWAVRNEMARTVEDFLSRRTRALLLDARESVRMAPKVAELMAKELGYDKQWEDDQVKKFNDLAAQYILK</sequence>
<keyword evidence="3" id="KW-0285">Flavoprotein</keyword>
<dbReference type="EMBL" id="QFLI01000004">
    <property type="protein sequence ID" value="PXY01005.1"/>
    <property type="molecule type" value="Genomic_DNA"/>
</dbReference>
<proteinExistence type="inferred from homology"/>
<evidence type="ECO:0000256" key="3">
    <source>
        <dbReference type="ARBA" id="ARBA00022630"/>
    </source>
</evidence>
<evidence type="ECO:0000313" key="10">
    <source>
        <dbReference type="Proteomes" id="UP000248079"/>
    </source>
</evidence>
<keyword evidence="5" id="KW-0274">FAD</keyword>
<feature type="domain" description="Alpha-glycerophosphate oxidase C-terminal" evidence="8">
    <location>
        <begin position="415"/>
        <end position="501"/>
    </location>
</feature>
<dbReference type="InterPro" id="IPR000447">
    <property type="entry name" value="G3P_DH_FAD-dep"/>
</dbReference>
<evidence type="ECO:0000313" key="9">
    <source>
        <dbReference type="EMBL" id="PXY01005.1"/>
    </source>
</evidence>
<dbReference type="RefSeq" id="WP_110360639.1">
    <property type="nucleotide sequence ID" value="NZ_QFLI01000004.1"/>
</dbReference>
<evidence type="ECO:0000256" key="6">
    <source>
        <dbReference type="ARBA" id="ARBA00023002"/>
    </source>
</evidence>
<keyword evidence="10" id="KW-1185">Reference proteome</keyword>
<dbReference type="InterPro" id="IPR036188">
    <property type="entry name" value="FAD/NAD-bd_sf"/>
</dbReference>
<dbReference type="Proteomes" id="UP000248079">
    <property type="component" value="Unassembled WGS sequence"/>
</dbReference>
<evidence type="ECO:0000256" key="2">
    <source>
        <dbReference type="ARBA" id="ARBA00007330"/>
    </source>
</evidence>
<dbReference type="PANTHER" id="PTHR11985:SF35">
    <property type="entry name" value="ANAEROBIC GLYCEROL-3-PHOSPHATE DEHYDROGENASE SUBUNIT A"/>
    <property type="match status" value="1"/>
</dbReference>
<evidence type="ECO:0000256" key="5">
    <source>
        <dbReference type="ARBA" id="ARBA00022827"/>
    </source>
</evidence>
<gene>
    <name evidence="9" type="ORF">DF185_10120</name>
</gene>
<comment type="caution">
    <text evidence="9">The sequence shown here is derived from an EMBL/GenBank/DDBJ whole genome shotgun (WGS) entry which is preliminary data.</text>
</comment>
<dbReference type="PRINTS" id="PR01001">
    <property type="entry name" value="FADG3PDH"/>
</dbReference>
<dbReference type="OrthoDB" id="9766796at2"/>
<feature type="domain" description="FAD dependent oxidoreductase" evidence="7">
    <location>
        <begin position="18"/>
        <end position="374"/>
    </location>
</feature>
<protein>
    <submittedName>
        <fullName evidence="9">FAD-dependent oxidoreductase</fullName>
    </submittedName>
</protein>
<evidence type="ECO:0000256" key="1">
    <source>
        <dbReference type="ARBA" id="ARBA00001974"/>
    </source>
</evidence>
<dbReference type="GO" id="GO:0004368">
    <property type="term" value="F:glycerol-3-phosphate dehydrogenase (quinone) activity"/>
    <property type="evidence" value="ECO:0007669"/>
    <property type="project" value="InterPro"/>
</dbReference>
<dbReference type="Pfam" id="PF01266">
    <property type="entry name" value="DAO"/>
    <property type="match status" value="1"/>
</dbReference>
<dbReference type="Gene3D" id="3.50.50.60">
    <property type="entry name" value="FAD/NAD(P)-binding domain"/>
    <property type="match status" value="1"/>
</dbReference>